<evidence type="ECO:0000256" key="8">
    <source>
        <dbReference type="SAM" id="Phobius"/>
    </source>
</evidence>
<feature type="transmembrane region" description="Helical" evidence="8">
    <location>
        <begin position="203"/>
        <end position="224"/>
    </location>
</feature>
<keyword evidence="5 8" id="KW-1133">Transmembrane helix</keyword>
<dbReference type="InterPro" id="IPR044739">
    <property type="entry name" value="NRT1/PTR"/>
</dbReference>
<dbReference type="Pfam" id="PF00854">
    <property type="entry name" value="PTR2"/>
    <property type="match status" value="2"/>
</dbReference>
<proteinExistence type="inferred from homology"/>
<dbReference type="InterPro" id="IPR018456">
    <property type="entry name" value="PTR2_symporter_CS"/>
</dbReference>
<feature type="transmembrane region" description="Helical" evidence="8">
    <location>
        <begin position="343"/>
        <end position="365"/>
    </location>
</feature>
<dbReference type="AlphaFoldDB" id="A0AAV6XHD6"/>
<comment type="caution">
    <text evidence="9">The sequence shown here is derived from an EMBL/GenBank/DDBJ whole genome shotgun (WGS) entry which is preliminary data.</text>
</comment>
<dbReference type="EMBL" id="WHWC01000008">
    <property type="protein sequence ID" value="KAG8378480.1"/>
    <property type="molecule type" value="Genomic_DNA"/>
</dbReference>
<dbReference type="SUPFAM" id="SSF103473">
    <property type="entry name" value="MFS general substrate transporter"/>
    <property type="match status" value="1"/>
</dbReference>
<dbReference type="InterPro" id="IPR000109">
    <property type="entry name" value="POT_fam"/>
</dbReference>
<feature type="transmembrane region" description="Helical" evidence="8">
    <location>
        <begin position="469"/>
        <end position="490"/>
    </location>
</feature>
<evidence type="ECO:0000256" key="5">
    <source>
        <dbReference type="ARBA" id="ARBA00022989"/>
    </source>
</evidence>
<dbReference type="GO" id="GO:0071916">
    <property type="term" value="F:dipeptide transmembrane transporter activity"/>
    <property type="evidence" value="ECO:0007669"/>
    <property type="project" value="InterPro"/>
</dbReference>
<dbReference type="GO" id="GO:0016020">
    <property type="term" value="C:membrane"/>
    <property type="evidence" value="ECO:0007669"/>
    <property type="project" value="UniProtKB-SubCell"/>
</dbReference>
<keyword evidence="4 8" id="KW-0812">Transmembrane</keyword>
<evidence type="ECO:0000256" key="2">
    <source>
        <dbReference type="ARBA" id="ARBA00005982"/>
    </source>
</evidence>
<dbReference type="CDD" id="cd17417">
    <property type="entry name" value="MFS_NPF5"/>
    <property type="match status" value="1"/>
</dbReference>
<evidence type="ECO:0000313" key="10">
    <source>
        <dbReference type="Proteomes" id="UP000826271"/>
    </source>
</evidence>
<evidence type="ECO:0000256" key="3">
    <source>
        <dbReference type="ARBA" id="ARBA00022553"/>
    </source>
</evidence>
<keyword evidence="10" id="KW-1185">Reference proteome</keyword>
<accession>A0AAV6XHD6</accession>
<keyword evidence="3" id="KW-0597">Phosphoprotein</keyword>
<feature type="transmembrane region" description="Helical" evidence="8">
    <location>
        <begin position="303"/>
        <end position="323"/>
    </location>
</feature>
<keyword evidence="6 8" id="KW-0472">Membrane</keyword>
<dbReference type="Gene3D" id="1.20.1250.20">
    <property type="entry name" value="MFS general substrate transporter like domains"/>
    <property type="match status" value="1"/>
</dbReference>
<comment type="subcellular location">
    <subcellularLocation>
        <location evidence="1">Membrane</location>
        <topology evidence="1">Multi-pass membrane protein</topology>
    </subcellularLocation>
</comment>
<evidence type="ECO:0000256" key="6">
    <source>
        <dbReference type="ARBA" id="ARBA00023136"/>
    </source>
</evidence>
<dbReference type="InterPro" id="IPR036259">
    <property type="entry name" value="MFS_trans_sf"/>
</dbReference>
<comment type="similarity">
    <text evidence="2">Belongs to the major facilitator superfamily. Proton-dependent oligopeptide transporter (POT/PTR) (TC 2.A.17) family.</text>
</comment>
<evidence type="ECO:0000256" key="4">
    <source>
        <dbReference type="ARBA" id="ARBA00022692"/>
    </source>
</evidence>
<feature type="transmembrane region" description="Helical" evidence="8">
    <location>
        <begin position="115"/>
        <end position="135"/>
    </location>
</feature>
<feature type="transmembrane region" description="Helical" evidence="8">
    <location>
        <begin position="386"/>
        <end position="406"/>
    </location>
</feature>
<evidence type="ECO:0000256" key="7">
    <source>
        <dbReference type="ARBA" id="ARBA00044504"/>
    </source>
</evidence>
<dbReference type="GO" id="GO:0042937">
    <property type="term" value="F:tripeptide transmembrane transporter activity"/>
    <property type="evidence" value="ECO:0007669"/>
    <property type="project" value="InterPro"/>
</dbReference>
<dbReference type="Proteomes" id="UP000826271">
    <property type="component" value="Unassembled WGS sequence"/>
</dbReference>
<feature type="transmembrane region" description="Helical" evidence="8">
    <location>
        <begin position="230"/>
        <end position="251"/>
    </location>
</feature>
<comment type="similarity">
    <text evidence="7">Belongs to the major facilitator superfamily. Phosphate:H(+) symporter (TC 2.A.1.9) family.</text>
</comment>
<protein>
    <submittedName>
        <fullName evidence="9">Uncharacterized protein</fullName>
    </submittedName>
</protein>
<evidence type="ECO:0000256" key="1">
    <source>
        <dbReference type="ARBA" id="ARBA00004141"/>
    </source>
</evidence>
<gene>
    <name evidence="9" type="ORF">BUALT_Bualt08G0141500</name>
</gene>
<sequence>MAITIFNGDDDISDSETPLLNNDVVTGSVDFKSRPSVRSKSGTWKSASLLIGVEMAERFCYSGVSSNLISYLTGTLGQSTAAAVANLNVWYGTATLSPIVGAFVADSFFGRYRTIIFSSLLYIMGLGFLTISASLNSSSYSDCKNGGNNGSCSPPSFQKICFFFSLYLFAIGQGGHMPCMQSFGADQFDVEDKKESVAKSSFFNWWTMFSCSGILLGYVIMNYIQENLSWVLGFGIPCIVMCFSLIIFLLGSTTYRFTIISDERRNPFVRISRLFLKAARYCRLPFIPISNEQEIGDAEEANISFSLAPIWCTSLGYSIIYAQPSTLFTKQAATLDRHITSTIQIPAATFQSFIVGSIVVFVSLYDRIFVPIARATTKKPSGISMLQRIGTGMFLSLVSIVVAALVENKRLAVASEHGLIDVPKAIVPMSVWWMVPQYMICGIADVFALVGLQEFFYDQVPAELKTTGIALYVSVLGIGSFLSSFLVFVVEKATSGNGRDGWFSDNLNRAHLDYFYWLLAGIGALSFAAYLYFAKSYVYIRRIIV</sequence>
<dbReference type="PROSITE" id="PS01022">
    <property type="entry name" value="PTR2_1"/>
    <property type="match status" value="1"/>
</dbReference>
<reference evidence="9" key="1">
    <citation type="submission" date="2019-10" db="EMBL/GenBank/DDBJ databases">
        <authorList>
            <person name="Zhang R."/>
            <person name="Pan Y."/>
            <person name="Wang J."/>
            <person name="Ma R."/>
            <person name="Yu S."/>
        </authorList>
    </citation>
    <scope>NUCLEOTIDE SEQUENCE</scope>
    <source>
        <strain evidence="9">LA-IB0</strain>
        <tissue evidence="9">Leaf</tissue>
    </source>
</reference>
<feature type="transmembrane region" description="Helical" evidence="8">
    <location>
        <begin position="437"/>
        <end position="457"/>
    </location>
</feature>
<dbReference type="FunFam" id="1.20.1250.20:FF:000410">
    <property type="entry name" value="POT family protein"/>
    <property type="match status" value="1"/>
</dbReference>
<evidence type="ECO:0000313" key="9">
    <source>
        <dbReference type="EMBL" id="KAG8378480.1"/>
    </source>
</evidence>
<feature type="transmembrane region" description="Helical" evidence="8">
    <location>
        <begin position="514"/>
        <end position="533"/>
    </location>
</feature>
<name>A0AAV6XHD6_9LAMI</name>
<organism evidence="9 10">
    <name type="scientific">Buddleja alternifolia</name>
    <dbReference type="NCBI Taxonomy" id="168488"/>
    <lineage>
        <taxon>Eukaryota</taxon>
        <taxon>Viridiplantae</taxon>
        <taxon>Streptophyta</taxon>
        <taxon>Embryophyta</taxon>
        <taxon>Tracheophyta</taxon>
        <taxon>Spermatophyta</taxon>
        <taxon>Magnoliopsida</taxon>
        <taxon>eudicotyledons</taxon>
        <taxon>Gunneridae</taxon>
        <taxon>Pentapetalae</taxon>
        <taxon>asterids</taxon>
        <taxon>lamiids</taxon>
        <taxon>Lamiales</taxon>
        <taxon>Scrophulariaceae</taxon>
        <taxon>Buddlejeae</taxon>
        <taxon>Buddleja</taxon>
    </lineage>
</organism>
<dbReference type="PANTHER" id="PTHR11654">
    <property type="entry name" value="OLIGOPEPTIDE TRANSPORTER-RELATED"/>
    <property type="match status" value="1"/>
</dbReference>